<dbReference type="EMBL" id="CM007652">
    <property type="protein sequence ID" value="ONI21712.1"/>
    <property type="molecule type" value="Genomic_DNA"/>
</dbReference>
<evidence type="ECO:0000256" key="1">
    <source>
        <dbReference type="ARBA" id="ARBA00007737"/>
    </source>
</evidence>
<evidence type="ECO:0000256" key="3">
    <source>
        <dbReference type="ARBA" id="ARBA00022679"/>
    </source>
</evidence>
<accession>M5XAW5</accession>
<keyword evidence="2" id="KW-0328">Glycosyltransferase</keyword>
<keyword evidence="8" id="KW-1185">Reference proteome</keyword>
<organism evidence="7 8">
    <name type="scientific">Prunus persica</name>
    <name type="common">Peach</name>
    <name type="synonym">Amygdalus persica</name>
    <dbReference type="NCBI Taxonomy" id="3760"/>
    <lineage>
        <taxon>Eukaryota</taxon>
        <taxon>Viridiplantae</taxon>
        <taxon>Streptophyta</taxon>
        <taxon>Embryophyta</taxon>
        <taxon>Tracheophyta</taxon>
        <taxon>Spermatophyta</taxon>
        <taxon>Magnoliopsida</taxon>
        <taxon>eudicotyledons</taxon>
        <taxon>Gunneridae</taxon>
        <taxon>Pentapetalae</taxon>
        <taxon>rosids</taxon>
        <taxon>fabids</taxon>
        <taxon>Rosales</taxon>
        <taxon>Rosaceae</taxon>
        <taxon>Amygdaloideae</taxon>
        <taxon>Amygdaleae</taxon>
        <taxon>Prunus</taxon>
    </lineage>
</organism>
<dbReference type="GO" id="GO:0006004">
    <property type="term" value="P:fucose metabolic process"/>
    <property type="evidence" value="ECO:0007669"/>
    <property type="project" value="UniProtKB-KW"/>
</dbReference>
<evidence type="ECO:0000256" key="6">
    <source>
        <dbReference type="ARBA" id="ARBA00030350"/>
    </source>
</evidence>
<dbReference type="AlphaFoldDB" id="M5XAW5"/>
<keyword evidence="4" id="KW-0294">Fucose metabolism</keyword>
<evidence type="ECO:0000313" key="8">
    <source>
        <dbReference type="Proteomes" id="UP000006882"/>
    </source>
</evidence>
<dbReference type="eggNOG" id="ENOG502QRBP">
    <property type="taxonomic scope" value="Eukaryota"/>
</dbReference>
<dbReference type="Pfam" id="PF10250">
    <property type="entry name" value="O-FucT"/>
    <property type="match status" value="1"/>
</dbReference>
<protein>
    <recommendedName>
        <fullName evidence="6">O-fucosyltransferase family protein</fullName>
    </recommendedName>
</protein>
<dbReference type="Gramene" id="ONI21712">
    <property type="protein sequence ID" value="ONI21712"/>
    <property type="gene ID" value="PRUPE_2G083300"/>
</dbReference>
<dbReference type="STRING" id="3760.M5XAW5"/>
<dbReference type="HOGENOM" id="CLU_018420_5_2_1"/>
<keyword evidence="3" id="KW-0808">Transferase</keyword>
<proteinExistence type="inferred from homology"/>
<sequence length="164" mass="18357">MSKALLVEKENPTFYSRPCYGFEPDMLAFSACDFGGGEKERKELEKIRKSNLDKVQRHGRCPLTPEEVGLMFRALGFGSNIHLYVASGEVYGGEEMLAPLKKLFPNFHSKETIASKEELTPFSPFSSRMAALDFIVCDESDGFVGGMITKLKNKMEIKDKDAKS</sequence>
<evidence type="ECO:0000256" key="5">
    <source>
        <dbReference type="ARBA" id="ARBA00023277"/>
    </source>
</evidence>
<dbReference type="GO" id="GO:0016757">
    <property type="term" value="F:glycosyltransferase activity"/>
    <property type="evidence" value="ECO:0007669"/>
    <property type="project" value="UniProtKB-KW"/>
</dbReference>
<dbReference type="PANTHER" id="PTHR31818">
    <property type="entry name" value="O-FUCOSYLTRANSFERASE 16"/>
    <property type="match status" value="1"/>
</dbReference>
<evidence type="ECO:0000313" key="7">
    <source>
        <dbReference type="EMBL" id="ONI21712.1"/>
    </source>
</evidence>
<evidence type="ECO:0000256" key="4">
    <source>
        <dbReference type="ARBA" id="ARBA00023253"/>
    </source>
</evidence>
<dbReference type="OMA" id="ELCPLTM"/>
<dbReference type="InterPro" id="IPR019378">
    <property type="entry name" value="GDP-Fuc_O-FucTrfase"/>
</dbReference>
<comment type="similarity">
    <text evidence="1">Belongs to the glycosyltransferase GT106 family.</text>
</comment>
<gene>
    <name evidence="7" type="ORF">PRUPE_2G083300</name>
</gene>
<evidence type="ECO:0000256" key="2">
    <source>
        <dbReference type="ARBA" id="ARBA00022676"/>
    </source>
</evidence>
<dbReference type="PANTHER" id="PTHR31818:SF1">
    <property type="entry name" value="O-FUCOSYLTRANSFERASE 16"/>
    <property type="match status" value="1"/>
</dbReference>
<reference evidence="7 8" key="1">
    <citation type="journal article" date="2013" name="Nat. Genet.">
        <title>The high-quality draft genome of peach (Prunus persica) identifies unique patterns of genetic diversity, domestication and genome evolution.</title>
        <authorList>
            <consortium name="International Peach Genome Initiative"/>
            <person name="Verde I."/>
            <person name="Abbott A.G."/>
            <person name="Scalabrin S."/>
            <person name="Jung S."/>
            <person name="Shu S."/>
            <person name="Marroni F."/>
            <person name="Zhebentyayeva T."/>
            <person name="Dettori M.T."/>
            <person name="Grimwood J."/>
            <person name="Cattonaro F."/>
            <person name="Zuccolo A."/>
            <person name="Rossini L."/>
            <person name="Jenkins J."/>
            <person name="Vendramin E."/>
            <person name="Meisel L.A."/>
            <person name="Decroocq V."/>
            <person name="Sosinski B."/>
            <person name="Prochnik S."/>
            <person name="Mitros T."/>
            <person name="Policriti A."/>
            <person name="Cipriani G."/>
            <person name="Dondini L."/>
            <person name="Ficklin S."/>
            <person name="Goodstein D.M."/>
            <person name="Xuan P."/>
            <person name="Del Fabbro C."/>
            <person name="Aramini V."/>
            <person name="Copetti D."/>
            <person name="Gonzalez S."/>
            <person name="Horner D.S."/>
            <person name="Falchi R."/>
            <person name="Lucas S."/>
            <person name="Mica E."/>
            <person name="Maldonado J."/>
            <person name="Lazzari B."/>
            <person name="Bielenberg D."/>
            <person name="Pirona R."/>
            <person name="Miculan M."/>
            <person name="Barakat A."/>
            <person name="Testolin R."/>
            <person name="Stella A."/>
            <person name="Tartarini S."/>
            <person name="Tonutti P."/>
            <person name="Arus P."/>
            <person name="Orellana A."/>
            <person name="Wells C."/>
            <person name="Main D."/>
            <person name="Vizzotto G."/>
            <person name="Silva H."/>
            <person name="Salamini F."/>
            <person name="Schmutz J."/>
            <person name="Morgante M."/>
            <person name="Rokhsar D.S."/>
        </authorList>
    </citation>
    <scope>NUCLEOTIDE SEQUENCE [LARGE SCALE GENOMIC DNA]</scope>
    <source>
        <strain evidence="8">cv. Nemared</strain>
    </source>
</reference>
<name>M5XAW5_PRUPE</name>
<keyword evidence="5" id="KW-0119">Carbohydrate metabolism</keyword>
<dbReference type="Proteomes" id="UP000006882">
    <property type="component" value="Chromosome G2"/>
</dbReference>